<feature type="transmembrane region" description="Helical" evidence="1">
    <location>
        <begin position="68"/>
        <end position="91"/>
    </location>
</feature>
<dbReference type="OrthoDB" id="9788195at2"/>
<dbReference type="RefSeq" id="WP_128753414.1">
    <property type="nucleotide sequence ID" value="NZ_CP035282.1"/>
</dbReference>
<evidence type="ECO:0000313" key="2">
    <source>
        <dbReference type="EMBL" id="QAT63310.1"/>
    </source>
</evidence>
<reference evidence="3" key="1">
    <citation type="submission" date="2019-01" db="EMBL/GenBank/DDBJ databases">
        <title>Draft genomes of a novel of Sporanaerobacter strains.</title>
        <authorList>
            <person name="Ma S."/>
        </authorList>
    </citation>
    <scope>NUCLEOTIDE SEQUENCE [LARGE SCALE GENOMIC DNA]</scope>
    <source>
        <strain evidence="3">NJN-17</strain>
    </source>
</reference>
<dbReference type="PANTHER" id="PTHR36833:SF2">
    <property type="entry name" value="SLR0610 PROTEIN"/>
    <property type="match status" value="1"/>
</dbReference>
<feature type="transmembrane region" description="Helical" evidence="1">
    <location>
        <begin position="32"/>
        <end position="56"/>
    </location>
</feature>
<feature type="transmembrane region" description="Helical" evidence="1">
    <location>
        <begin position="123"/>
        <end position="145"/>
    </location>
</feature>
<protein>
    <recommendedName>
        <fullName evidence="4">ABC transporter permease</fullName>
    </recommendedName>
</protein>
<dbReference type="EMBL" id="CP035282">
    <property type="protein sequence ID" value="QAT63310.1"/>
    <property type="molecule type" value="Genomic_DNA"/>
</dbReference>
<keyword evidence="3" id="KW-1185">Reference proteome</keyword>
<gene>
    <name evidence="2" type="ORF">EQM13_17965</name>
</gene>
<proteinExistence type="predicted"/>
<dbReference type="AlphaFoldDB" id="A0A410QH37"/>
<dbReference type="Pfam" id="PF06182">
    <property type="entry name" value="ABC2_membrane_6"/>
    <property type="match status" value="1"/>
</dbReference>
<evidence type="ECO:0000313" key="3">
    <source>
        <dbReference type="Proteomes" id="UP000287969"/>
    </source>
</evidence>
<keyword evidence="1" id="KW-0472">Membrane</keyword>
<dbReference type="PANTHER" id="PTHR36833">
    <property type="entry name" value="SLR0610 PROTEIN-RELATED"/>
    <property type="match status" value="1"/>
</dbReference>
<feature type="transmembrane region" description="Helical" evidence="1">
    <location>
        <begin position="151"/>
        <end position="179"/>
    </location>
</feature>
<accession>A0A410QH37</accession>
<sequence>MKYINILKRYISIFKLFTKINFIKDMQFRVHFITQIALMFVNSIISLINILILMKFTPSIGGWNKTQILLLQGIIWIVDSIFGGLFFFSLIRIPNSVRNYDIDFILLKPINNIFYVSMRYMNFGILFSSVWGIILIIFVTINYSIPIVNLLWFIFQLVPSILIIYSIFFFIVTMSLRFIRVNGLIQMFWSIMDLGKNPGGIYNSWLRHILVLVIPVLVIYNYPVSILWNGFNLGYTGIAMILAIVLITASTYFWQKSLASIYQ</sequence>
<organism evidence="2 3">
    <name type="scientific">Acidilutibacter cellobiosedens</name>
    <dbReference type="NCBI Taxonomy" id="2507161"/>
    <lineage>
        <taxon>Bacteria</taxon>
        <taxon>Bacillati</taxon>
        <taxon>Bacillota</taxon>
        <taxon>Tissierellia</taxon>
        <taxon>Tissierellales</taxon>
        <taxon>Acidilutibacteraceae</taxon>
        <taxon>Acidilutibacter</taxon>
    </lineage>
</organism>
<feature type="transmembrane region" description="Helical" evidence="1">
    <location>
        <begin position="200"/>
        <end position="222"/>
    </location>
</feature>
<feature type="transmembrane region" description="Helical" evidence="1">
    <location>
        <begin position="234"/>
        <end position="254"/>
    </location>
</feature>
<dbReference type="Proteomes" id="UP000287969">
    <property type="component" value="Chromosome"/>
</dbReference>
<keyword evidence="1" id="KW-1133">Transmembrane helix</keyword>
<keyword evidence="1" id="KW-0812">Transmembrane</keyword>
<dbReference type="InterPro" id="IPR010390">
    <property type="entry name" value="ABC-2_transporter-like"/>
</dbReference>
<dbReference type="KEGG" id="spoa:EQM13_17965"/>
<evidence type="ECO:0008006" key="4">
    <source>
        <dbReference type="Google" id="ProtNLM"/>
    </source>
</evidence>
<name>A0A410QH37_9FIRM</name>
<evidence type="ECO:0000256" key="1">
    <source>
        <dbReference type="SAM" id="Phobius"/>
    </source>
</evidence>